<organism evidence="2 3">
    <name type="scientific">Hoeflea marina</name>
    <dbReference type="NCBI Taxonomy" id="274592"/>
    <lineage>
        <taxon>Bacteria</taxon>
        <taxon>Pseudomonadati</taxon>
        <taxon>Pseudomonadota</taxon>
        <taxon>Alphaproteobacteria</taxon>
        <taxon>Hyphomicrobiales</taxon>
        <taxon>Rhizobiaceae</taxon>
        <taxon>Hoeflea</taxon>
    </lineage>
</organism>
<keyword evidence="3" id="KW-1185">Reference proteome</keyword>
<evidence type="ECO:0000256" key="1">
    <source>
        <dbReference type="SAM" id="Phobius"/>
    </source>
</evidence>
<gene>
    <name evidence="2" type="ORF">DFR52_103329</name>
</gene>
<evidence type="ECO:0000313" key="3">
    <source>
        <dbReference type="Proteomes" id="UP000246352"/>
    </source>
</evidence>
<keyword evidence="1" id="KW-0472">Membrane</keyword>
<proteinExistence type="predicted"/>
<protein>
    <recommendedName>
        <fullName evidence="4">Capsule biosynthesis protein</fullName>
    </recommendedName>
</protein>
<dbReference type="InterPro" id="IPR045936">
    <property type="entry name" value="DUF6356"/>
</dbReference>
<dbReference type="AlphaFoldDB" id="A0A317PM48"/>
<dbReference type="Proteomes" id="UP000246352">
    <property type="component" value="Unassembled WGS sequence"/>
</dbReference>
<keyword evidence="1" id="KW-1133">Transmembrane helix</keyword>
<sequence>MDLSNGEEITMPKNLTTLFTDHPSSVDETYLEHMAFAGKFSGTLFLAAFAALAHSVLPFTFEKTASRMINELHHRMHNRSK</sequence>
<evidence type="ECO:0000313" key="2">
    <source>
        <dbReference type="EMBL" id="PWW00127.1"/>
    </source>
</evidence>
<comment type="caution">
    <text evidence="2">The sequence shown here is derived from an EMBL/GenBank/DDBJ whole genome shotgun (WGS) entry which is preliminary data.</text>
</comment>
<keyword evidence="1" id="KW-0812">Transmembrane</keyword>
<feature type="transmembrane region" description="Helical" evidence="1">
    <location>
        <begin position="40"/>
        <end position="61"/>
    </location>
</feature>
<dbReference type="EMBL" id="QGTR01000003">
    <property type="protein sequence ID" value="PWW00127.1"/>
    <property type="molecule type" value="Genomic_DNA"/>
</dbReference>
<name>A0A317PM48_9HYPH</name>
<dbReference type="Pfam" id="PF19883">
    <property type="entry name" value="DUF6356"/>
    <property type="match status" value="1"/>
</dbReference>
<evidence type="ECO:0008006" key="4">
    <source>
        <dbReference type="Google" id="ProtNLM"/>
    </source>
</evidence>
<reference evidence="2 3" key="1">
    <citation type="submission" date="2018-05" db="EMBL/GenBank/DDBJ databases">
        <title>Genomic Encyclopedia of Type Strains, Phase IV (KMG-IV): sequencing the most valuable type-strain genomes for metagenomic binning, comparative biology and taxonomic classification.</title>
        <authorList>
            <person name="Goeker M."/>
        </authorList>
    </citation>
    <scope>NUCLEOTIDE SEQUENCE [LARGE SCALE GENOMIC DNA]</scope>
    <source>
        <strain evidence="2 3">DSM 16791</strain>
    </source>
</reference>
<accession>A0A317PM48</accession>